<dbReference type="AlphaFoldDB" id="A0A2J6TAL5"/>
<keyword evidence="3" id="KW-1185">Reference proteome</keyword>
<evidence type="ECO:0000313" key="2">
    <source>
        <dbReference type="EMBL" id="PMD60031.1"/>
    </source>
</evidence>
<feature type="compositionally biased region" description="Basic and acidic residues" evidence="1">
    <location>
        <begin position="157"/>
        <end position="196"/>
    </location>
</feature>
<reference evidence="2 3" key="1">
    <citation type="submission" date="2016-04" db="EMBL/GenBank/DDBJ databases">
        <title>A degradative enzymes factory behind the ericoid mycorrhizal symbiosis.</title>
        <authorList>
            <consortium name="DOE Joint Genome Institute"/>
            <person name="Martino E."/>
            <person name="Morin E."/>
            <person name="Grelet G."/>
            <person name="Kuo A."/>
            <person name="Kohler A."/>
            <person name="Daghino S."/>
            <person name="Barry K."/>
            <person name="Choi C."/>
            <person name="Cichocki N."/>
            <person name="Clum A."/>
            <person name="Copeland A."/>
            <person name="Hainaut M."/>
            <person name="Haridas S."/>
            <person name="Labutti K."/>
            <person name="Lindquist E."/>
            <person name="Lipzen A."/>
            <person name="Khouja H.-R."/>
            <person name="Murat C."/>
            <person name="Ohm R."/>
            <person name="Olson A."/>
            <person name="Spatafora J."/>
            <person name="Veneault-Fourrey C."/>
            <person name="Henrissat B."/>
            <person name="Grigoriev I."/>
            <person name="Martin F."/>
            <person name="Perotto S."/>
        </authorList>
    </citation>
    <scope>NUCLEOTIDE SEQUENCE [LARGE SCALE GENOMIC DNA]</scope>
    <source>
        <strain evidence="2 3">E</strain>
    </source>
</reference>
<feature type="region of interest" description="Disordered" evidence="1">
    <location>
        <begin position="1"/>
        <end position="40"/>
    </location>
</feature>
<dbReference type="InParanoid" id="A0A2J6TAL5"/>
<feature type="compositionally biased region" description="Basic and acidic residues" evidence="1">
    <location>
        <begin position="13"/>
        <end position="40"/>
    </location>
</feature>
<dbReference type="EMBL" id="KZ613803">
    <property type="protein sequence ID" value="PMD60031.1"/>
    <property type="molecule type" value="Genomic_DNA"/>
</dbReference>
<proteinExistence type="predicted"/>
<protein>
    <submittedName>
        <fullName evidence="2">Uncharacterized protein</fullName>
    </submittedName>
</protein>
<sequence>MSSFGAAPRRHRSSETKSQRLAQQEDKGQKQNLREWKKETVYDDQGNAIPRWVKILKDGKKARKQARDERREVEAKGHIERDRSEMAVFEVWANVRFMQLKTNPLHQAKEMRSRNGDVSHDDDGNLISRWPKNRITAGKKEIRQREEFEQRFNEVLAKHDGKKNQNDDGRMDFEMGHEGTSVEDRNDYGSKRKRQDEDELMESMGYIPAKTGRKR</sequence>
<dbReference type="RefSeq" id="XP_024736935.1">
    <property type="nucleotide sequence ID" value="XM_024872551.1"/>
</dbReference>
<gene>
    <name evidence="2" type="ORF">K444DRAFT_404097</name>
</gene>
<evidence type="ECO:0000313" key="3">
    <source>
        <dbReference type="Proteomes" id="UP000235371"/>
    </source>
</evidence>
<evidence type="ECO:0000256" key="1">
    <source>
        <dbReference type="SAM" id="MobiDB-lite"/>
    </source>
</evidence>
<name>A0A2J6TAL5_9HELO</name>
<feature type="region of interest" description="Disordered" evidence="1">
    <location>
        <begin position="157"/>
        <end position="215"/>
    </location>
</feature>
<dbReference type="Proteomes" id="UP000235371">
    <property type="component" value="Unassembled WGS sequence"/>
</dbReference>
<accession>A0A2J6TAL5</accession>
<dbReference type="OrthoDB" id="3560361at2759"/>
<dbReference type="GeneID" id="36580631"/>
<organism evidence="2 3">
    <name type="scientific">Hyaloscypha bicolor E</name>
    <dbReference type="NCBI Taxonomy" id="1095630"/>
    <lineage>
        <taxon>Eukaryota</taxon>
        <taxon>Fungi</taxon>
        <taxon>Dikarya</taxon>
        <taxon>Ascomycota</taxon>
        <taxon>Pezizomycotina</taxon>
        <taxon>Leotiomycetes</taxon>
        <taxon>Helotiales</taxon>
        <taxon>Hyaloscyphaceae</taxon>
        <taxon>Hyaloscypha</taxon>
        <taxon>Hyaloscypha bicolor</taxon>
    </lineage>
</organism>